<dbReference type="EMBL" id="QXWP01000009">
    <property type="protein sequence ID" value="NBH31634.1"/>
    <property type="molecule type" value="Genomic_DNA"/>
</dbReference>
<proteinExistence type="predicted"/>
<gene>
    <name evidence="1" type="ORF">D3Z30_11685</name>
</gene>
<dbReference type="Proteomes" id="UP000481807">
    <property type="component" value="Unassembled WGS sequence"/>
</dbReference>
<dbReference type="AlphaFoldDB" id="A0AB36BJS4"/>
<evidence type="ECO:0000313" key="2">
    <source>
        <dbReference type="Proteomes" id="UP000481807"/>
    </source>
</evidence>
<dbReference type="RefSeq" id="WP_160175641.1">
    <property type="nucleotide sequence ID" value="NZ_QXWP01000009.1"/>
</dbReference>
<comment type="caution">
    <text evidence="1">The sequence shown here is derived from an EMBL/GenBank/DDBJ whole genome shotgun (WGS) entry which is preliminary data.</text>
</comment>
<reference evidence="1 2" key="1">
    <citation type="submission" date="2018-08" db="EMBL/GenBank/DDBJ databases">
        <title>Murine metabolic-syndrome-specific gut microbial biobank.</title>
        <authorList>
            <person name="Liu C."/>
        </authorList>
    </citation>
    <scope>NUCLEOTIDE SEQUENCE [LARGE SCALE GENOMIC DNA]</scope>
    <source>
        <strain evidence="1 2">1XD21-27</strain>
    </source>
</reference>
<accession>A0AB36BJS4</accession>
<name>A0AB36BJS4_STAWA</name>
<evidence type="ECO:0000313" key="1">
    <source>
        <dbReference type="EMBL" id="NBH31634.1"/>
    </source>
</evidence>
<sequence length="133" mass="15372">MPTNETSNNNIFLENNEQNTSISLNENYDSPKALSSMVHLDKEIEKTVKEILTKLGDGHLSNDLTSQQRNEYIKQLETNKQRFLNSAQETINALSKDITKLKSYRISSNVTEDPYKEIKRENINQNDQSMYVD</sequence>
<protein>
    <submittedName>
        <fullName evidence="1">Uncharacterized protein</fullName>
    </submittedName>
</protein>
<organism evidence="1 2">
    <name type="scientific">Staphylococcus warneri</name>
    <dbReference type="NCBI Taxonomy" id="1292"/>
    <lineage>
        <taxon>Bacteria</taxon>
        <taxon>Bacillati</taxon>
        <taxon>Bacillota</taxon>
        <taxon>Bacilli</taxon>
        <taxon>Bacillales</taxon>
        <taxon>Staphylococcaceae</taxon>
        <taxon>Staphylococcus</taxon>
    </lineage>
</organism>